<protein>
    <submittedName>
        <fullName evidence="1">Uncharacterized protein</fullName>
    </submittedName>
</protein>
<dbReference type="AlphaFoldDB" id="A0A9X8EK28"/>
<dbReference type="RefSeq" id="WP_123753159.1">
    <property type="nucleotide sequence ID" value="NZ_RJUR01000014.1"/>
</dbReference>
<dbReference type="Proteomes" id="UP000269115">
    <property type="component" value="Unassembled WGS sequence"/>
</dbReference>
<organism evidence="1 2">
    <name type="scientific">Pseudomonas putida</name>
    <name type="common">Arthrobacter siderocapsulatus</name>
    <dbReference type="NCBI Taxonomy" id="303"/>
    <lineage>
        <taxon>Bacteria</taxon>
        <taxon>Pseudomonadati</taxon>
        <taxon>Pseudomonadota</taxon>
        <taxon>Gammaproteobacteria</taxon>
        <taxon>Pseudomonadales</taxon>
        <taxon>Pseudomonadaceae</taxon>
        <taxon>Pseudomonas</taxon>
    </lineage>
</organism>
<proteinExistence type="predicted"/>
<accession>A0A9X8EK28</accession>
<gene>
    <name evidence="1" type="ORF">EDF85_3398</name>
</gene>
<sequence length="227" mass="24946">MSFGLYVRNDDDYVQIDSNNPRLCALYSGTYSATSSSTVVVSFPATIRTTEPPCIFIRNSPSQPDILYREMTITGSPGNWTGFRLESGNVTWRPTGKWFAAVFASRSAASWGLRMWDEAGVIIYDSGSTPVIFTKATNSWSYQGTVQLTLGNAYYYLCAAVGALASDEYFMINPFSRGLMAPNQALTNWCGARFNYSINRLQIYSVGTTGWSDLGQPGAVFARLPGT</sequence>
<evidence type="ECO:0000313" key="2">
    <source>
        <dbReference type="Proteomes" id="UP000269115"/>
    </source>
</evidence>
<dbReference type="EMBL" id="RJUR01000014">
    <property type="protein sequence ID" value="ROQ49090.1"/>
    <property type="molecule type" value="Genomic_DNA"/>
</dbReference>
<reference evidence="1 2" key="1">
    <citation type="submission" date="2018-11" db="EMBL/GenBank/DDBJ databases">
        <title>Genomic analyses of the natural microbiome of Caenorhabditis elegans.</title>
        <authorList>
            <person name="Samuel B."/>
        </authorList>
    </citation>
    <scope>NUCLEOTIDE SEQUENCE [LARGE SCALE GENOMIC DNA]</scope>
    <source>
        <strain evidence="1 2">BIGb0473</strain>
    </source>
</reference>
<comment type="caution">
    <text evidence="1">The sequence shown here is derived from an EMBL/GenBank/DDBJ whole genome shotgun (WGS) entry which is preliminary data.</text>
</comment>
<evidence type="ECO:0000313" key="1">
    <source>
        <dbReference type="EMBL" id="ROQ49090.1"/>
    </source>
</evidence>
<name>A0A9X8EK28_PSEPU</name>